<protein>
    <recommendedName>
        <fullName evidence="8">Major facilitator superfamily (MFS) profile domain-containing protein</fullName>
    </recommendedName>
</protein>
<dbReference type="EMBL" id="JAAVMX010000005">
    <property type="protein sequence ID" value="KAF4508965.1"/>
    <property type="molecule type" value="Genomic_DNA"/>
</dbReference>
<reference evidence="9 10" key="1">
    <citation type="journal article" date="2020" name="Genome Biol. Evol.">
        <title>A new high-quality draft genome assembly of the Chinese cordyceps Ophiocordyceps sinensis.</title>
        <authorList>
            <person name="Shu R."/>
            <person name="Zhang J."/>
            <person name="Meng Q."/>
            <person name="Zhang H."/>
            <person name="Zhou G."/>
            <person name="Li M."/>
            <person name="Wu P."/>
            <person name="Zhao Y."/>
            <person name="Chen C."/>
            <person name="Qin Q."/>
        </authorList>
    </citation>
    <scope>NUCLEOTIDE SEQUENCE [LARGE SCALE GENOMIC DNA]</scope>
    <source>
        <strain evidence="9 10">IOZ07</strain>
    </source>
</reference>
<dbReference type="PANTHER" id="PTHR23502">
    <property type="entry name" value="MAJOR FACILITATOR SUPERFAMILY"/>
    <property type="match status" value="1"/>
</dbReference>
<feature type="compositionally biased region" description="Basic and acidic residues" evidence="6">
    <location>
        <begin position="11"/>
        <end position="32"/>
    </location>
</feature>
<feature type="transmembrane region" description="Helical" evidence="7">
    <location>
        <begin position="90"/>
        <end position="109"/>
    </location>
</feature>
<evidence type="ECO:0000259" key="8">
    <source>
        <dbReference type="PROSITE" id="PS50850"/>
    </source>
</evidence>
<keyword evidence="4 7" id="KW-0472">Membrane</keyword>
<dbReference type="InterPro" id="IPR020846">
    <property type="entry name" value="MFS_dom"/>
</dbReference>
<feature type="transmembrane region" description="Helical" evidence="7">
    <location>
        <begin position="55"/>
        <end position="78"/>
    </location>
</feature>
<dbReference type="InterPro" id="IPR011701">
    <property type="entry name" value="MFS"/>
</dbReference>
<dbReference type="PANTHER" id="PTHR23502:SF60">
    <property type="entry name" value="MAJOR FACILITATOR SUPERFAMILY (MFS) PROFILE DOMAIN-CONTAINING PROTEIN-RELATED"/>
    <property type="match status" value="1"/>
</dbReference>
<evidence type="ECO:0000256" key="4">
    <source>
        <dbReference type="ARBA" id="ARBA00023136"/>
    </source>
</evidence>
<evidence type="ECO:0000256" key="6">
    <source>
        <dbReference type="SAM" id="MobiDB-lite"/>
    </source>
</evidence>
<proteinExistence type="predicted"/>
<evidence type="ECO:0000256" key="7">
    <source>
        <dbReference type="SAM" id="Phobius"/>
    </source>
</evidence>
<feature type="transmembrane region" description="Helical" evidence="7">
    <location>
        <begin position="423"/>
        <end position="445"/>
    </location>
</feature>
<dbReference type="SUPFAM" id="SSF103473">
    <property type="entry name" value="MFS general substrate transporter"/>
    <property type="match status" value="1"/>
</dbReference>
<keyword evidence="2 7" id="KW-0812">Transmembrane</keyword>
<dbReference type="CDD" id="cd17323">
    <property type="entry name" value="MFS_Tpo1_MDR_like"/>
    <property type="match status" value="1"/>
</dbReference>
<feature type="region of interest" description="Disordered" evidence="6">
    <location>
        <begin position="1"/>
        <end position="46"/>
    </location>
</feature>
<accession>A0A8H4PR88</accession>
<dbReference type="Pfam" id="PF07690">
    <property type="entry name" value="MFS_1"/>
    <property type="match status" value="1"/>
</dbReference>
<feature type="transmembrane region" description="Helical" evidence="7">
    <location>
        <begin position="323"/>
        <end position="343"/>
    </location>
</feature>
<dbReference type="Gene3D" id="1.20.1250.20">
    <property type="entry name" value="MFS general substrate transporter like domains"/>
    <property type="match status" value="1"/>
</dbReference>
<feature type="transmembrane region" description="Helical" evidence="7">
    <location>
        <begin position="181"/>
        <end position="202"/>
    </location>
</feature>
<dbReference type="GO" id="GO:0022857">
    <property type="term" value="F:transmembrane transporter activity"/>
    <property type="evidence" value="ECO:0007669"/>
    <property type="project" value="InterPro"/>
</dbReference>
<dbReference type="InterPro" id="IPR036259">
    <property type="entry name" value="MFS_trans_sf"/>
</dbReference>
<dbReference type="AlphaFoldDB" id="A0A8H4PR88"/>
<feature type="transmembrane region" description="Helical" evidence="7">
    <location>
        <begin position="364"/>
        <end position="384"/>
    </location>
</feature>
<dbReference type="OrthoDB" id="6770063at2759"/>
<dbReference type="FunFam" id="1.20.1250.20:FF:000011">
    <property type="entry name" value="MFS multidrug transporter, putative"/>
    <property type="match status" value="1"/>
</dbReference>
<evidence type="ECO:0000313" key="9">
    <source>
        <dbReference type="EMBL" id="KAF4508965.1"/>
    </source>
</evidence>
<organism evidence="9 10">
    <name type="scientific">Ophiocordyceps sinensis</name>
    <dbReference type="NCBI Taxonomy" id="72228"/>
    <lineage>
        <taxon>Eukaryota</taxon>
        <taxon>Fungi</taxon>
        <taxon>Dikarya</taxon>
        <taxon>Ascomycota</taxon>
        <taxon>Pezizomycotina</taxon>
        <taxon>Sordariomycetes</taxon>
        <taxon>Hypocreomycetidae</taxon>
        <taxon>Hypocreales</taxon>
        <taxon>Ophiocordycipitaceae</taxon>
        <taxon>Ophiocordyceps</taxon>
    </lineage>
</organism>
<sequence length="526" mass="56941">MQELPGTTEAPRADMAEEKEGNEGKNKAHQDTLDWDGPEDPDNPRNWSLARKWRALGGISAFVLMSPLSSTIVAPALGQIADALDITQPAQQTMVVSIFVLGFAFGPLVASPLSEIYGRTVIVQTWNLVYLAFNTACGGARSKESLLVLRFLAGLFGSATLGISGGTLGDLFNAKDRGKAVALYSIAVLLGPVLGPILGGVVSQPLGWAWTFYLASILDAVIQLLSFFLLEETYAPVLLRRRERKRNEAAGKQYEPEGNPWRHFRTSLSGNLGRAVRLLTTQPLVQVLALYNAFLYGIIFILYTTFSELWMQRYGQSATIAGLHYISMGIGAAFAAEVCTHINDRIYAALCDRAHGNGRPEFRIPLMLPLTVVLGAGLFWYGWSAQQHLHWIMPDIGSALCMAGAATCAICVNIYIVDAYGQYAASALAAVAVPRSLASFAFPLFAPYAYQRLGYGWTGSVLGFCALGIGIPAAVLLWVFGEKLRRRSPYAAMAQVTPSPLAYPTPPSPRPPGAGIGHKEVLEQRV</sequence>
<feature type="domain" description="Major facilitator superfamily (MFS) profile" evidence="8">
    <location>
        <begin position="55"/>
        <end position="485"/>
    </location>
</feature>
<evidence type="ECO:0000256" key="1">
    <source>
        <dbReference type="ARBA" id="ARBA00004141"/>
    </source>
</evidence>
<keyword evidence="5" id="KW-0325">Glycoprotein</keyword>
<dbReference type="PROSITE" id="PS50850">
    <property type="entry name" value="MFS"/>
    <property type="match status" value="1"/>
</dbReference>
<evidence type="ECO:0000256" key="3">
    <source>
        <dbReference type="ARBA" id="ARBA00022989"/>
    </source>
</evidence>
<evidence type="ECO:0000313" key="10">
    <source>
        <dbReference type="Proteomes" id="UP000557566"/>
    </source>
</evidence>
<feature type="transmembrane region" description="Helical" evidence="7">
    <location>
        <begin position="396"/>
        <end position="416"/>
    </location>
</feature>
<comment type="subcellular location">
    <subcellularLocation>
        <location evidence="1">Membrane</location>
        <topology evidence="1">Multi-pass membrane protein</topology>
    </subcellularLocation>
</comment>
<comment type="caution">
    <text evidence="9">The sequence shown here is derived from an EMBL/GenBank/DDBJ whole genome shotgun (WGS) entry which is preliminary data.</text>
</comment>
<evidence type="ECO:0000256" key="2">
    <source>
        <dbReference type="ARBA" id="ARBA00022692"/>
    </source>
</evidence>
<feature type="transmembrane region" description="Helical" evidence="7">
    <location>
        <begin position="457"/>
        <end position="480"/>
    </location>
</feature>
<keyword evidence="3 7" id="KW-1133">Transmembrane helix</keyword>
<feature type="transmembrane region" description="Helical" evidence="7">
    <location>
        <begin position="147"/>
        <end position="169"/>
    </location>
</feature>
<dbReference type="GO" id="GO:0016020">
    <property type="term" value="C:membrane"/>
    <property type="evidence" value="ECO:0007669"/>
    <property type="project" value="UniProtKB-SubCell"/>
</dbReference>
<feature type="transmembrane region" description="Helical" evidence="7">
    <location>
        <begin position="121"/>
        <end position="141"/>
    </location>
</feature>
<keyword evidence="10" id="KW-1185">Reference proteome</keyword>
<dbReference type="Proteomes" id="UP000557566">
    <property type="component" value="Unassembled WGS sequence"/>
</dbReference>
<feature type="transmembrane region" description="Helical" evidence="7">
    <location>
        <begin position="284"/>
        <end position="303"/>
    </location>
</feature>
<gene>
    <name evidence="9" type="ORF">G6O67_005282</name>
</gene>
<evidence type="ECO:0000256" key="5">
    <source>
        <dbReference type="ARBA" id="ARBA00023180"/>
    </source>
</evidence>
<feature type="transmembrane region" description="Helical" evidence="7">
    <location>
        <begin position="208"/>
        <end position="230"/>
    </location>
</feature>
<name>A0A8H4PR88_9HYPO</name>